<proteinExistence type="predicted"/>
<dbReference type="EMBL" id="NQMS01000007">
    <property type="protein sequence ID" value="PAV95356.1"/>
    <property type="molecule type" value="Genomic_DNA"/>
</dbReference>
<organism evidence="1 2">
    <name type="scientific">Hafnia paralvei</name>
    <dbReference type="NCBI Taxonomy" id="546367"/>
    <lineage>
        <taxon>Bacteria</taxon>
        <taxon>Pseudomonadati</taxon>
        <taxon>Pseudomonadota</taxon>
        <taxon>Gammaproteobacteria</taxon>
        <taxon>Enterobacterales</taxon>
        <taxon>Hafniaceae</taxon>
        <taxon>Hafnia</taxon>
    </lineage>
</organism>
<keyword evidence="2" id="KW-1185">Reference proteome</keyword>
<evidence type="ECO:0000313" key="2">
    <source>
        <dbReference type="Proteomes" id="UP000218796"/>
    </source>
</evidence>
<dbReference type="RefSeq" id="WP_048797723.1">
    <property type="nucleotide sequence ID" value="NZ_CAUFSP010000009.1"/>
</dbReference>
<evidence type="ECO:0000313" key="1">
    <source>
        <dbReference type="EMBL" id="PAV95356.1"/>
    </source>
</evidence>
<dbReference type="Proteomes" id="UP000218796">
    <property type="component" value="Unassembled WGS sequence"/>
</dbReference>
<comment type="caution">
    <text evidence="1">The sequence shown here is derived from an EMBL/GenBank/DDBJ whole genome shotgun (WGS) entry which is preliminary data.</text>
</comment>
<sequence>MNNNSWGVSFASISWFDDYLKYHKNVKGFIREKDIVFRVERKIQNDMLTIILLNEYTMSVTKILKVIKEFGGVDIIVVGGNWNSYTSGAKEHAIQQELGLFNSAEIGAALFKNDYWNFHRKDRNGSPQYHIREEQ</sequence>
<protein>
    <submittedName>
        <fullName evidence="1">Uncharacterized protein</fullName>
    </submittedName>
</protein>
<dbReference type="OrthoDB" id="9795247at2"/>
<dbReference type="AlphaFoldDB" id="A0A2A2MAS2"/>
<name>A0A2A2MAS2_9GAMM</name>
<accession>A0A2A2MAS2</accession>
<reference evidence="1 2" key="1">
    <citation type="submission" date="2017-08" db="EMBL/GenBank/DDBJ databases">
        <title>Draft Genome Sequence of Hafnia alvei CITHA-6 Isolated from Raw Bovine Milk.</title>
        <authorList>
            <person name="Culligan E.P."/>
            <person name="Mcsweeney A."/>
            <person name="O'Doherty C."/>
            <person name="Gleeson E."/>
            <person name="O'Riordan D."/>
            <person name="Sleator R.D."/>
        </authorList>
    </citation>
    <scope>NUCLEOTIDE SEQUENCE [LARGE SCALE GENOMIC DNA]</scope>
    <source>
        <strain evidence="1 2">CITHA-6</strain>
    </source>
</reference>
<gene>
    <name evidence="1" type="ORF">CJD50_15660</name>
</gene>